<comment type="caution">
    <text evidence="7">The sequence shown here is derived from an EMBL/GenBank/DDBJ whole genome shotgun (WGS) entry which is preliminary data.</text>
</comment>
<feature type="compositionally biased region" description="Polar residues" evidence="5">
    <location>
        <begin position="1086"/>
        <end position="1110"/>
    </location>
</feature>
<feature type="compositionally biased region" description="Low complexity" evidence="5">
    <location>
        <begin position="904"/>
        <end position="932"/>
    </location>
</feature>
<sequence length="2055" mass="214384">MPRAKAQNGSIKRASNRSPSKSDQTLNPPLPTPTPTDTIIVKTERAESPIIWFSPSPSPSPSLTSPSQKLLYGWQHPSELDYITPHSWSNSKIIHYLIANSFNVPPREKNIRGSRFTSITATNGSTIVIPMGYRIPLMFIARFQWLSLKLVLTAAEGLKEKEWNDYKFGILHVSRLCKVFFDKAQEQLGWVEGAGRLRGVDRKWRCETFDRALARYRLKWFLSDPSQLAEFWETYQEEEYQKDILQYNWRQWAVKGHRGFALAEDEISNGFTAQQLMAGLKFVKPSPSPTKTRNGKGGADEGSWHWETEEAPVPGGIDAWDLRVEAMREVGIGVVKGVTTTTATTAKKKEKTTSASSTPKPSQTQPLPQPQPTRPGTVIPQTATYFPTIPYPIPSSNKSSSSIPSKRPGSPLENPNPAAKIKLQTKRSTASASSSPPASIAGGSNQTQAQAQALMKTKAFYVPHTPVAGNAGKDASGNGTSANANGGTAGAGGTKASAALPTPPLTAAGAGTATAQAPVQGPPGLFTSTPLSMPMGVAKSTLSASSPSNASSPKIKIGPLNPKQNQSQTQSQSQSQPTPTASPHPHPNPNPNTNPQQLSPTTTTTTKPQVQGQGQGQGQVQVVVPTLAQAKQAMLLEEMHKEREKEKDTSSASASGSGSATTSLTSSQQLEKESEGKEKEKGKEEKEKEKATKDGLKDMSVSPTETAPRDTFTSTSASTSTPTPTPVTVKTVNPATVNTTHKPVFYGPVPPPGHGSVVYGPVPPPLASSLPSASKTTTTKSTSTSVPGLGLGLGVVSVSAPAPVSGKQTPAPTSGSSVVGGAANGAGTFTTSTSASAATPAPAPAPAATPSSTSSTPNPTPNSNPNSTSNSNAAAAAASPAIPSVSSLVPPVSVPPVSAPLPRPQSQLQPQPQPQAVQGQSQASSGEQAVVVGSGSSSENDRVEDPTTPAAPTPITPPSLLPVSVSLSVPASTLGGSTTSPSIGQNIGRSTVGMAVDGKYSPFYHHNPISFYMNPNPNPNPNPNVGSGSSGGVGGGVGGGMGAGAGAGTGTGTGGMSVGIGGGGGVGGGSSASGGAGTAGGMRKNGNVNGNPPTSSPLAVQSTDPSMNATMGNGMDGDGKGQGMATSVKGAGSSGGVGEGSGDANATASTTSTSTSSTTVVPTVAAPVPVQGDSDATPVVLSQIPISSSSGGAGGASQEDTRMDMDVDVTTIPAPVTSNTTGSVNGWNSVVASPEPTTSKITLTIPPLSRAASRNGTATPKNSNTQNASTSTSTTNTTSGPSSSSRLPNSTLASPETMVKVIDSLFTGFADTLRKFSSEISTSRDDTVRSLSSQVKTINTELKNLQSSLRTDFQSDVRAAVRQELNWELRAALRADTKRDIREGVREEIGERDREVMGKVMEVWEELGKLRKEVVYSLNKQSSAAFLNHSQHQQLQHQGQYQSQYQHSPQPQIVYVQAPAPGPVVINGICGGRVPHPLGHLLGEPDPSIGDGMDLDDYEYDGQEPDVIGMAELERMNSARGDMGYDMEVGSASPMPAKSQRKFQKMRMGTNSVDQTPAGSPADSDYPSRVLSTHVCIPLASVSFRFVFAHWATTPRSATGKVLTKVSVGSAKDVDIAVDAAKKAFKTTWGLHTPGSRRGQLLTKLADLMEANQDELAALEALDAGKPFPMAKSADVAAAIGTIRYYGGWADKIHGKTIETTEAKFAYTRHEPFGVVGQIIPWNFPLLMLAWKIGPALATGNTVVLKPSENTPLSALKVAGLLNEAGFPPGVLNIVNGLGPVVGEAIAYHPHIRKVAFTGSTLVGRKIQEASAKSNLKVVTLELGGKSPNIIFDDADVEQAVKWASIGIFANMGQVCTAGSRIFVQEGIHDKFVQAFTAAAKGLHGATGDPFSSTTMHGPQVSQIQFDRVMGYINDAKQEGATVSSGGEAHGGDGYFIQPTIFSDCKPSMKIVQEEVFGPVAAVIKFKTEEEVIEMANDTSYGLACGVFTENSSRAIRVAHALEAGMSWINCYNTSEYQVPFGGYKQSGIGRELGEYAIETYTQVKAVHINIGQKL</sequence>
<feature type="compositionally biased region" description="Low complexity" evidence="5">
    <location>
        <begin position="593"/>
        <end position="619"/>
    </location>
</feature>
<reference evidence="7 8" key="1">
    <citation type="journal article" date="2020" name="ISME J.">
        <title>Uncovering the hidden diversity of litter-decomposition mechanisms in mushroom-forming fungi.</title>
        <authorList>
            <person name="Floudas D."/>
            <person name="Bentzer J."/>
            <person name="Ahren D."/>
            <person name="Johansson T."/>
            <person name="Persson P."/>
            <person name="Tunlid A."/>
        </authorList>
    </citation>
    <scope>NUCLEOTIDE SEQUENCE [LARGE SCALE GENOMIC DNA]</scope>
    <source>
        <strain evidence="7 8">CBS 291.85</strain>
    </source>
</reference>
<dbReference type="InterPro" id="IPR029510">
    <property type="entry name" value="Ald_DH_CS_GLU"/>
</dbReference>
<feature type="active site" evidence="3">
    <location>
        <position position="1822"/>
    </location>
</feature>
<feature type="compositionally biased region" description="Low complexity" evidence="5">
    <location>
        <begin position="848"/>
        <end position="891"/>
    </location>
</feature>
<dbReference type="InterPro" id="IPR016161">
    <property type="entry name" value="Ald_DH/histidinol_DH"/>
</dbReference>
<feature type="compositionally biased region" description="Low complexity" evidence="5">
    <location>
        <begin position="561"/>
        <end position="579"/>
    </location>
</feature>
<feature type="region of interest" description="Disordered" evidence="5">
    <location>
        <begin position="767"/>
        <end position="959"/>
    </location>
</feature>
<dbReference type="GO" id="GO:0004030">
    <property type="term" value="F:aldehyde dehydrogenase [NAD(P)+] activity"/>
    <property type="evidence" value="ECO:0007669"/>
    <property type="project" value="UniProtKB-ARBA"/>
</dbReference>
<feature type="compositionally biased region" description="Low complexity" evidence="5">
    <location>
        <begin position="650"/>
        <end position="669"/>
    </location>
</feature>
<feature type="compositionally biased region" description="Low complexity" evidence="5">
    <location>
        <begin position="475"/>
        <end position="486"/>
    </location>
</feature>
<dbReference type="Pfam" id="PF00171">
    <property type="entry name" value="Aldedh"/>
    <property type="match status" value="1"/>
</dbReference>
<dbReference type="CDD" id="cd07091">
    <property type="entry name" value="ALDH_F1-2_Ald2-like"/>
    <property type="match status" value="1"/>
</dbReference>
<dbReference type="FunFam" id="3.40.605.10:FF:000026">
    <property type="entry name" value="Aldehyde dehydrogenase, putative"/>
    <property type="match status" value="1"/>
</dbReference>
<feature type="compositionally biased region" description="Polar residues" evidence="5">
    <location>
        <begin position="1252"/>
        <end position="1261"/>
    </location>
</feature>
<evidence type="ECO:0000256" key="3">
    <source>
        <dbReference type="PROSITE-ProRule" id="PRU10007"/>
    </source>
</evidence>
<protein>
    <recommendedName>
        <fullName evidence="6">Aldehyde dehydrogenase domain-containing protein</fullName>
    </recommendedName>
</protein>
<feature type="compositionally biased region" description="Pro residues" evidence="5">
    <location>
        <begin position="580"/>
        <end position="592"/>
    </location>
</feature>
<proteinExistence type="inferred from homology"/>
<feature type="region of interest" description="Disordered" evidence="5">
    <location>
        <begin position="344"/>
        <end position="451"/>
    </location>
</feature>
<feature type="compositionally biased region" description="Gly residues" evidence="5">
    <location>
        <begin position="1132"/>
        <end position="1141"/>
    </location>
</feature>
<feature type="compositionally biased region" description="Low complexity" evidence="5">
    <location>
        <begin position="494"/>
        <end position="518"/>
    </location>
</feature>
<evidence type="ECO:0000256" key="5">
    <source>
        <dbReference type="SAM" id="MobiDB-lite"/>
    </source>
</evidence>
<dbReference type="FunFam" id="3.40.605.10:FF:000001">
    <property type="entry name" value="Aldehyde dehydrogenase 1"/>
    <property type="match status" value="1"/>
</dbReference>
<feature type="compositionally biased region" description="Gly residues" evidence="5">
    <location>
        <begin position="1068"/>
        <end position="1080"/>
    </location>
</feature>
<feature type="compositionally biased region" description="Basic and acidic residues" evidence="5">
    <location>
        <begin position="670"/>
        <end position="697"/>
    </location>
</feature>
<feature type="region of interest" description="Disordered" evidence="5">
    <location>
        <begin position="1068"/>
        <end position="1160"/>
    </location>
</feature>
<gene>
    <name evidence="7" type="ORF">D9758_012785</name>
</gene>
<dbReference type="Gene3D" id="3.40.309.10">
    <property type="entry name" value="Aldehyde Dehydrogenase, Chain A, domain 2"/>
    <property type="match status" value="1"/>
</dbReference>
<evidence type="ECO:0000313" key="7">
    <source>
        <dbReference type="EMBL" id="KAF5350347.1"/>
    </source>
</evidence>
<feature type="compositionally biased region" description="Low complexity" evidence="5">
    <location>
        <begin position="428"/>
        <end position="444"/>
    </location>
</feature>
<feature type="region of interest" description="Disordered" evidence="5">
    <location>
        <begin position="471"/>
        <end position="619"/>
    </location>
</feature>
<dbReference type="InterPro" id="IPR015590">
    <property type="entry name" value="Aldehyde_DH_dom"/>
</dbReference>
<name>A0A8H5D1B5_9AGAR</name>
<evidence type="ECO:0000259" key="6">
    <source>
        <dbReference type="Pfam" id="PF00171"/>
    </source>
</evidence>
<comment type="similarity">
    <text evidence="1 4">Belongs to the aldehyde dehydrogenase family.</text>
</comment>
<keyword evidence="2 4" id="KW-0560">Oxidoreductase</keyword>
<feature type="domain" description="Aldehyde dehydrogenase" evidence="6">
    <location>
        <begin position="1598"/>
        <end position="2047"/>
    </location>
</feature>
<dbReference type="InterPro" id="IPR016162">
    <property type="entry name" value="Ald_DH_N"/>
</dbReference>
<feature type="compositionally biased region" description="Low complexity" evidence="5">
    <location>
        <begin position="394"/>
        <end position="411"/>
    </location>
</feature>
<evidence type="ECO:0000256" key="1">
    <source>
        <dbReference type="ARBA" id="ARBA00009986"/>
    </source>
</evidence>
<dbReference type="InterPro" id="IPR016163">
    <property type="entry name" value="Ald_DH_C"/>
</dbReference>
<dbReference type="PROSITE" id="PS00070">
    <property type="entry name" value="ALDEHYDE_DEHYDR_CYS"/>
    <property type="match status" value="1"/>
</dbReference>
<dbReference type="InterPro" id="IPR016160">
    <property type="entry name" value="Ald_DH_CS_CYS"/>
</dbReference>
<feature type="compositionally biased region" description="Basic and acidic residues" evidence="5">
    <location>
        <begin position="298"/>
        <end position="308"/>
    </location>
</feature>
<evidence type="ECO:0000256" key="4">
    <source>
        <dbReference type="RuleBase" id="RU003345"/>
    </source>
</evidence>
<dbReference type="Gene3D" id="3.40.605.10">
    <property type="entry name" value="Aldehyde Dehydrogenase, Chain A, domain 1"/>
    <property type="match status" value="1"/>
</dbReference>
<feature type="compositionally biased region" description="Low complexity" evidence="5">
    <location>
        <begin position="713"/>
        <end position="740"/>
    </location>
</feature>
<feature type="region of interest" description="Disordered" evidence="5">
    <location>
        <begin position="1227"/>
        <end position="1292"/>
    </location>
</feature>
<dbReference type="OrthoDB" id="310895at2759"/>
<feature type="region of interest" description="Disordered" evidence="5">
    <location>
        <begin position="1"/>
        <end position="37"/>
    </location>
</feature>
<dbReference type="SUPFAM" id="SSF53720">
    <property type="entry name" value="ALDH-like"/>
    <property type="match status" value="1"/>
</dbReference>
<feature type="compositionally biased region" description="Pro residues" evidence="5">
    <location>
        <begin position="892"/>
        <end position="903"/>
    </location>
</feature>
<keyword evidence="8" id="KW-1185">Reference proteome</keyword>
<evidence type="ECO:0000256" key="2">
    <source>
        <dbReference type="ARBA" id="ARBA00023002"/>
    </source>
</evidence>
<feature type="compositionally biased region" description="Low complexity" evidence="5">
    <location>
        <begin position="543"/>
        <end position="553"/>
    </location>
</feature>
<feature type="compositionally biased region" description="Low complexity" evidence="5">
    <location>
        <begin position="1262"/>
        <end position="1292"/>
    </location>
</feature>
<feature type="region of interest" description="Disordered" evidence="5">
    <location>
        <begin position="633"/>
        <end position="741"/>
    </location>
</feature>
<dbReference type="PROSITE" id="PS00687">
    <property type="entry name" value="ALDEHYDE_DEHYDR_GLU"/>
    <property type="match status" value="1"/>
</dbReference>
<feature type="compositionally biased region" description="Low complexity" evidence="5">
    <location>
        <begin position="353"/>
        <end position="366"/>
    </location>
</feature>
<accession>A0A8H5D1B5</accession>
<feature type="compositionally biased region" description="Low complexity" evidence="5">
    <location>
        <begin position="1146"/>
        <end position="1160"/>
    </location>
</feature>
<feature type="compositionally biased region" description="Basic and acidic residues" evidence="5">
    <location>
        <begin position="637"/>
        <end position="649"/>
    </location>
</feature>
<dbReference type="FunFam" id="3.40.309.10:FF:000012">
    <property type="entry name" value="Betaine aldehyde dehydrogenase"/>
    <property type="match status" value="1"/>
</dbReference>
<feature type="compositionally biased region" description="Pro residues" evidence="5">
    <location>
        <begin position="949"/>
        <end position="959"/>
    </location>
</feature>
<feature type="region of interest" description="Disordered" evidence="5">
    <location>
        <begin position="283"/>
        <end position="312"/>
    </location>
</feature>
<dbReference type="EMBL" id="JAACJM010000075">
    <property type="protein sequence ID" value="KAF5350347.1"/>
    <property type="molecule type" value="Genomic_DNA"/>
</dbReference>
<feature type="compositionally biased region" description="Low complexity" evidence="5">
    <location>
        <begin position="767"/>
        <end position="840"/>
    </location>
</feature>
<dbReference type="PANTHER" id="PTHR11699">
    <property type="entry name" value="ALDEHYDE DEHYDROGENASE-RELATED"/>
    <property type="match status" value="1"/>
</dbReference>
<evidence type="ECO:0000313" key="8">
    <source>
        <dbReference type="Proteomes" id="UP000559256"/>
    </source>
</evidence>
<organism evidence="7 8">
    <name type="scientific">Tetrapyrgos nigripes</name>
    <dbReference type="NCBI Taxonomy" id="182062"/>
    <lineage>
        <taxon>Eukaryota</taxon>
        <taxon>Fungi</taxon>
        <taxon>Dikarya</taxon>
        <taxon>Basidiomycota</taxon>
        <taxon>Agaricomycotina</taxon>
        <taxon>Agaricomycetes</taxon>
        <taxon>Agaricomycetidae</taxon>
        <taxon>Agaricales</taxon>
        <taxon>Marasmiineae</taxon>
        <taxon>Marasmiaceae</taxon>
        <taxon>Tetrapyrgos</taxon>
    </lineage>
</organism>
<dbReference type="Proteomes" id="UP000559256">
    <property type="component" value="Unassembled WGS sequence"/>
</dbReference>
<feature type="compositionally biased region" description="Polar residues" evidence="5">
    <location>
        <begin position="1227"/>
        <end position="1242"/>
    </location>
</feature>